<protein>
    <submittedName>
        <fullName evidence="2">Uncharacterized protein</fullName>
    </submittedName>
</protein>
<evidence type="ECO:0000313" key="3">
    <source>
        <dbReference type="Proteomes" id="UP000541109"/>
    </source>
</evidence>
<feature type="transmembrane region" description="Helical" evidence="1">
    <location>
        <begin position="46"/>
        <end position="66"/>
    </location>
</feature>
<evidence type="ECO:0000256" key="1">
    <source>
        <dbReference type="SAM" id="Phobius"/>
    </source>
</evidence>
<keyword evidence="1" id="KW-1133">Transmembrane helix</keyword>
<evidence type="ECO:0000313" key="2">
    <source>
        <dbReference type="EMBL" id="MBA5777619.1"/>
    </source>
</evidence>
<accession>A0A839AGE4</accession>
<comment type="caution">
    <text evidence="2">The sequence shown here is derived from an EMBL/GenBank/DDBJ whole genome shotgun (WGS) entry which is preliminary data.</text>
</comment>
<keyword evidence="3" id="KW-1185">Reference proteome</keyword>
<dbReference type="AlphaFoldDB" id="A0A839AGE4"/>
<organism evidence="2 3">
    <name type="scientific">Stappia albiluteola</name>
    <dbReference type="NCBI Taxonomy" id="2758565"/>
    <lineage>
        <taxon>Bacteria</taxon>
        <taxon>Pseudomonadati</taxon>
        <taxon>Pseudomonadota</taxon>
        <taxon>Alphaproteobacteria</taxon>
        <taxon>Hyphomicrobiales</taxon>
        <taxon>Stappiaceae</taxon>
        <taxon>Stappia</taxon>
    </lineage>
</organism>
<dbReference type="Pfam" id="PF22258">
    <property type="entry name" value="DUF6949"/>
    <property type="match status" value="1"/>
</dbReference>
<name>A0A839AGE4_9HYPH</name>
<feature type="transmembrane region" description="Helical" evidence="1">
    <location>
        <begin position="78"/>
        <end position="105"/>
    </location>
</feature>
<reference evidence="2 3" key="1">
    <citation type="submission" date="2020-07" db="EMBL/GenBank/DDBJ databases">
        <title>Stappia sp., F7233, whole genome shotgun sequencing project.</title>
        <authorList>
            <person name="Jiang S."/>
            <person name="Liu Z.W."/>
            <person name="Du Z.J."/>
        </authorList>
    </citation>
    <scope>NUCLEOTIDE SEQUENCE [LARGE SCALE GENOMIC DNA]</scope>
    <source>
        <strain evidence="2 3">F7233</strain>
    </source>
</reference>
<dbReference type="Proteomes" id="UP000541109">
    <property type="component" value="Unassembled WGS sequence"/>
</dbReference>
<feature type="transmembrane region" description="Helical" evidence="1">
    <location>
        <begin position="7"/>
        <end position="26"/>
    </location>
</feature>
<dbReference type="InterPro" id="IPR053803">
    <property type="entry name" value="DUF6949"/>
</dbReference>
<gene>
    <name evidence="2" type="ORF">H2509_10840</name>
</gene>
<proteinExistence type="predicted"/>
<keyword evidence="1" id="KW-0472">Membrane</keyword>
<sequence length="108" mass="11692">MLFELYLAAYIGCAGFVAAGILGSLYQLVTGEAPKFSIALGSWLKAMGTFLLCLFVGPFIIMRNAIRGRRLEHRPIGWLVASSTIAGMWSICSGIVVMQFALVIASQF</sequence>
<dbReference type="EMBL" id="JACFXV010000053">
    <property type="protein sequence ID" value="MBA5777619.1"/>
    <property type="molecule type" value="Genomic_DNA"/>
</dbReference>
<keyword evidence="1" id="KW-0812">Transmembrane</keyword>